<name>A0ABV5MDF3_9ACTN</name>
<sequence>MSAVAVERPVARRDLAAELRYDRDVVLVVAGIPGAGKTTLLRRLFPDGGDGVRVLDSDHTRTWWRRYLGRLPYRSWRPVVHLTHYARLVRAMRTPGPIVVHECATRPWARRLIFRAARRPVHLLLLDVSPAEALAGQVARNRRVRPSAFATHCRNWQQVVRRPHPQAATVTVMDRAQAARLEAIRFGGC</sequence>
<protein>
    <submittedName>
        <fullName evidence="1">AAA family ATPase</fullName>
    </submittedName>
</protein>
<comment type="caution">
    <text evidence="1">The sequence shown here is derived from an EMBL/GenBank/DDBJ whole genome shotgun (WGS) entry which is preliminary data.</text>
</comment>
<reference evidence="1 2" key="1">
    <citation type="submission" date="2024-09" db="EMBL/GenBank/DDBJ databases">
        <authorList>
            <person name="Sun Q."/>
            <person name="Mori K."/>
        </authorList>
    </citation>
    <scope>NUCLEOTIDE SEQUENCE [LARGE SCALE GENOMIC DNA]</scope>
    <source>
        <strain evidence="1 2">JCM 3307</strain>
    </source>
</reference>
<organism evidence="1 2">
    <name type="scientific">Dactylosporangium vinaceum</name>
    <dbReference type="NCBI Taxonomy" id="53362"/>
    <lineage>
        <taxon>Bacteria</taxon>
        <taxon>Bacillati</taxon>
        <taxon>Actinomycetota</taxon>
        <taxon>Actinomycetes</taxon>
        <taxon>Micromonosporales</taxon>
        <taxon>Micromonosporaceae</taxon>
        <taxon>Dactylosporangium</taxon>
    </lineage>
</organism>
<proteinExistence type="predicted"/>
<evidence type="ECO:0000313" key="2">
    <source>
        <dbReference type="Proteomes" id="UP001589608"/>
    </source>
</evidence>
<dbReference type="Pfam" id="PF13671">
    <property type="entry name" value="AAA_33"/>
    <property type="match status" value="1"/>
</dbReference>
<dbReference type="SUPFAM" id="SSF52540">
    <property type="entry name" value="P-loop containing nucleoside triphosphate hydrolases"/>
    <property type="match status" value="1"/>
</dbReference>
<dbReference type="RefSeq" id="WP_223105030.1">
    <property type="nucleotide sequence ID" value="NZ_CP061913.1"/>
</dbReference>
<keyword evidence="2" id="KW-1185">Reference proteome</keyword>
<accession>A0ABV5MDF3</accession>
<evidence type="ECO:0000313" key="1">
    <source>
        <dbReference type="EMBL" id="MFB9446880.1"/>
    </source>
</evidence>
<dbReference type="InterPro" id="IPR027417">
    <property type="entry name" value="P-loop_NTPase"/>
</dbReference>
<dbReference type="Gene3D" id="3.40.50.300">
    <property type="entry name" value="P-loop containing nucleotide triphosphate hydrolases"/>
    <property type="match status" value="1"/>
</dbReference>
<dbReference type="Proteomes" id="UP001589608">
    <property type="component" value="Unassembled WGS sequence"/>
</dbReference>
<gene>
    <name evidence="1" type="ORF">ACFFTR_27640</name>
</gene>
<dbReference type="EMBL" id="JBHMCA010000051">
    <property type="protein sequence ID" value="MFB9446880.1"/>
    <property type="molecule type" value="Genomic_DNA"/>
</dbReference>